<dbReference type="InterPro" id="IPR012337">
    <property type="entry name" value="RNaseH-like_sf"/>
</dbReference>
<dbReference type="Pfam" id="PF05699">
    <property type="entry name" value="Dimer_Tnp_hAT"/>
    <property type="match status" value="1"/>
</dbReference>
<reference evidence="3" key="1">
    <citation type="submission" date="2025-08" db="UniProtKB">
        <authorList>
            <consortium name="RefSeq"/>
        </authorList>
    </citation>
    <scope>IDENTIFICATION</scope>
</reference>
<organism evidence="2 3">
    <name type="scientific">Hydra vulgaris</name>
    <name type="common">Hydra</name>
    <name type="synonym">Hydra attenuata</name>
    <dbReference type="NCBI Taxonomy" id="6087"/>
    <lineage>
        <taxon>Eukaryota</taxon>
        <taxon>Metazoa</taxon>
        <taxon>Cnidaria</taxon>
        <taxon>Hydrozoa</taxon>
        <taxon>Hydroidolina</taxon>
        <taxon>Anthoathecata</taxon>
        <taxon>Aplanulata</taxon>
        <taxon>Hydridae</taxon>
        <taxon>Hydra</taxon>
    </lineage>
</organism>
<name>A0ABM4CAV3_HYDVU</name>
<dbReference type="GeneID" id="136083340"/>
<dbReference type="PANTHER" id="PTHR45749:SF21">
    <property type="entry name" value="DUF4371 DOMAIN-CONTAINING PROTEIN"/>
    <property type="match status" value="1"/>
</dbReference>
<keyword evidence="2" id="KW-1185">Reference proteome</keyword>
<evidence type="ECO:0000259" key="1">
    <source>
        <dbReference type="Pfam" id="PF05699"/>
    </source>
</evidence>
<protein>
    <submittedName>
        <fullName evidence="3">Uncharacterized protein LOC136083340</fullName>
    </submittedName>
</protein>
<dbReference type="InterPro" id="IPR008906">
    <property type="entry name" value="HATC_C_dom"/>
</dbReference>
<dbReference type="PANTHER" id="PTHR45749">
    <property type="match status" value="1"/>
</dbReference>
<gene>
    <name evidence="3" type="primary">LOC136083340</name>
</gene>
<dbReference type="RefSeq" id="XP_065658807.1">
    <property type="nucleotide sequence ID" value="XM_065802735.1"/>
</dbReference>
<accession>A0ABM4CAV3</accession>
<dbReference type="Proteomes" id="UP001652625">
    <property type="component" value="Chromosome 08"/>
</dbReference>
<sequence>MKSCGVKKLGKLQQHFSCFSHKAALHDYYQFMTTENHIDIILNISNRKEAIKLEQEKDFNKQIVVILFDIARTLSQQGFAFRVSADTTPDISHQDRLSVCVRYVNSQGKSVERLLEIEKGNDKTGLGLASQIVNILESNLLNPELIPFQSYDFASNMSGKFNGTHVKLSELVGYKIIFIPCQAHRLNTFLEHSCDANSIIESTIDILENLYVFFSSKTCHSWWTARAESVKAVWNSLEAVNIMYKLKYLTEFLEAKNLSIIDAITLIDSTMKILASIDSDDYAMNNFINKKSLVVLDTILKLTNKNLKTCISSIEPLYLLFSQPFNKLNISLGNVQKSISILPPASQGANLQDYDLVQTELEILFNTLKEDETSFNSLMEKSEEVKHILRCADQICRLALTSPVTVATNERTFSKLKLIKTHLRSTIADERLNSLMLLGVEKDIVDQLNINKIAHQWSILKNRRIKI</sequence>
<proteinExistence type="predicted"/>
<feature type="domain" description="HAT C-terminal dimerisation" evidence="1">
    <location>
        <begin position="394"/>
        <end position="443"/>
    </location>
</feature>
<evidence type="ECO:0000313" key="2">
    <source>
        <dbReference type="Proteomes" id="UP001652625"/>
    </source>
</evidence>
<evidence type="ECO:0000313" key="3">
    <source>
        <dbReference type="RefSeq" id="XP_065658807.1"/>
    </source>
</evidence>
<dbReference type="SUPFAM" id="SSF53098">
    <property type="entry name" value="Ribonuclease H-like"/>
    <property type="match status" value="1"/>
</dbReference>